<dbReference type="EMBL" id="DF157104">
    <property type="protein sequence ID" value="GAB67865.1"/>
    <property type="molecule type" value="Genomic_DNA"/>
</dbReference>
<evidence type="ECO:0008006" key="4">
    <source>
        <dbReference type="Google" id="ProtNLM"/>
    </source>
</evidence>
<feature type="compositionally biased region" description="Basic and acidic residues" evidence="1">
    <location>
        <begin position="174"/>
        <end position="197"/>
    </location>
</feature>
<feature type="compositionally biased region" description="Basic and acidic residues" evidence="1">
    <location>
        <begin position="327"/>
        <end position="342"/>
    </location>
</feature>
<feature type="non-terminal residue" evidence="2">
    <location>
        <position position="426"/>
    </location>
</feature>
<keyword evidence="3" id="KW-1185">Reference proteome</keyword>
<reference evidence="2 3" key="1">
    <citation type="journal article" date="2012" name="Nat. Genet.">
        <title>Plasmodium cynomolgi genome sequences provide insight into Plasmodium vivax and the monkey malaria clade.</title>
        <authorList>
            <person name="Tachibana S."/>
            <person name="Sullivan S.A."/>
            <person name="Kawai S."/>
            <person name="Nakamura S."/>
            <person name="Kim H.R."/>
            <person name="Goto N."/>
            <person name="Arisue N."/>
            <person name="Palacpac N.M.Q."/>
            <person name="Honma H."/>
            <person name="Yagi M."/>
            <person name="Tougan T."/>
            <person name="Katakai Y."/>
            <person name="Kaneko O."/>
            <person name="Mita T."/>
            <person name="Kita K."/>
            <person name="Yasutomi Y."/>
            <person name="Sutton P.L."/>
            <person name="Shakhbatyan R."/>
            <person name="Horii T."/>
            <person name="Yasunaga T."/>
            <person name="Barnwell J.W."/>
            <person name="Escalante A.A."/>
            <person name="Carlton J.M."/>
            <person name="Tanabe K."/>
        </authorList>
    </citation>
    <scope>NUCLEOTIDE SEQUENCE [LARGE SCALE GENOMIC DNA]</scope>
    <source>
        <strain evidence="2 3">B</strain>
    </source>
</reference>
<dbReference type="SUPFAM" id="SSF54001">
    <property type="entry name" value="Cysteine proteinases"/>
    <property type="match status" value="1"/>
</dbReference>
<accession>K6UYZ7</accession>
<dbReference type="RefSeq" id="XP_004223812.1">
    <property type="nucleotide sequence ID" value="XM_004223764.1"/>
</dbReference>
<dbReference type="InterPro" id="IPR038765">
    <property type="entry name" value="Papain-like_cys_pep_sf"/>
</dbReference>
<feature type="region of interest" description="Disordered" evidence="1">
    <location>
        <begin position="168"/>
        <end position="210"/>
    </location>
</feature>
<feature type="region of interest" description="Disordered" evidence="1">
    <location>
        <begin position="379"/>
        <end position="401"/>
    </location>
</feature>
<name>K6UYZ7_PLACD</name>
<dbReference type="eggNOG" id="ENOG502SC10">
    <property type="taxonomic scope" value="Eukaryota"/>
</dbReference>
<protein>
    <recommendedName>
        <fullName evidence="4">Calpain catalytic domain-containing protein</fullName>
    </recommendedName>
</protein>
<dbReference type="Proteomes" id="UP000006319">
    <property type="component" value="Chromosome 12"/>
</dbReference>
<feature type="non-terminal residue" evidence="2">
    <location>
        <position position="1"/>
    </location>
</feature>
<dbReference type="AlphaFoldDB" id="K6UYZ7"/>
<evidence type="ECO:0000313" key="2">
    <source>
        <dbReference type="EMBL" id="GAB67865.1"/>
    </source>
</evidence>
<dbReference type="KEGG" id="pcy:PCYB_124310"/>
<sequence length="426" mass="48782">FFRFFYSSVCLIKENKALIPRGNYLYELIHPQTTSSFPVANKLSYYLVKLYINNKWRLVFVHLPLPYNEKNQILSCHSLNEKELWPHILIEALLTCFENFHLPYYPFYLLEMLTGLKCVNKSYDFIPFGDYLRAEKCFFIPCAVLFGRGSDRSSDGRSVNLCDHTDVASSPPYLHEEQRAPADAPRDEQQHADHSEKTTNQVNTGNRKEDTRENLCVVQKTCFSLRGTVKSSPFHEDHPPARFFFLICSVEKDYVKIKCENVKPRHCIPYSDYQQAMHKAKKDIFPKGYAYINDRGNIRIKDTELVPVNSLIPPNGSPEGGDEGDQGSDKKLSSHVTMREPQTESCGDANCDIYDITVNEDNTQQVLQLIRKILGDGKKSTKGAKTVSEESDGRLPRMGTSKLGKKVIPTRCAYLDRTNQCEYLCQ</sequence>
<gene>
    <name evidence="2" type="ORF">PCYB_124310</name>
</gene>
<proteinExistence type="predicted"/>
<organism evidence="2 3">
    <name type="scientific">Plasmodium cynomolgi (strain B)</name>
    <dbReference type="NCBI Taxonomy" id="1120755"/>
    <lineage>
        <taxon>Eukaryota</taxon>
        <taxon>Sar</taxon>
        <taxon>Alveolata</taxon>
        <taxon>Apicomplexa</taxon>
        <taxon>Aconoidasida</taxon>
        <taxon>Haemosporida</taxon>
        <taxon>Plasmodiidae</taxon>
        <taxon>Plasmodium</taxon>
        <taxon>Plasmodium (Plasmodium)</taxon>
    </lineage>
</organism>
<dbReference type="OrthoDB" id="9374162at2759"/>
<feature type="region of interest" description="Disordered" evidence="1">
    <location>
        <begin position="310"/>
        <end position="344"/>
    </location>
</feature>
<dbReference type="VEuPathDB" id="PlasmoDB:PCYB_124310"/>
<dbReference type="GeneID" id="14694238"/>
<evidence type="ECO:0000256" key="1">
    <source>
        <dbReference type="SAM" id="MobiDB-lite"/>
    </source>
</evidence>
<evidence type="ECO:0000313" key="3">
    <source>
        <dbReference type="Proteomes" id="UP000006319"/>
    </source>
</evidence>